<feature type="non-terminal residue" evidence="1">
    <location>
        <position position="1"/>
    </location>
</feature>
<evidence type="ECO:0000313" key="2">
    <source>
        <dbReference type="Proteomes" id="UP000789901"/>
    </source>
</evidence>
<name>A0ABN7XDL7_GIGMA</name>
<reference evidence="1 2" key="1">
    <citation type="submission" date="2021-06" db="EMBL/GenBank/DDBJ databases">
        <authorList>
            <person name="Kallberg Y."/>
            <person name="Tangrot J."/>
            <person name="Rosling A."/>
        </authorList>
    </citation>
    <scope>NUCLEOTIDE SEQUENCE [LARGE SCALE GENOMIC DNA]</scope>
    <source>
        <strain evidence="1 2">120-4 pot B 10/14</strain>
    </source>
</reference>
<feature type="non-terminal residue" evidence="1">
    <location>
        <position position="148"/>
    </location>
</feature>
<dbReference type="Proteomes" id="UP000789901">
    <property type="component" value="Unassembled WGS sequence"/>
</dbReference>
<proteinExistence type="predicted"/>
<protein>
    <submittedName>
        <fullName evidence="1">27259_t:CDS:1</fullName>
    </submittedName>
</protein>
<organism evidence="1 2">
    <name type="scientific">Gigaspora margarita</name>
    <dbReference type="NCBI Taxonomy" id="4874"/>
    <lineage>
        <taxon>Eukaryota</taxon>
        <taxon>Fungi</taxon>
        <taxon>Fungi incertae sedis</taxon>
        <taxon>Mucoromycota</taxon>
        <taxon>Glomeromycotina</taxon>
        <taxon>Glomeromycetes</taxon>
        <taxon>Diversisporales</taxon>
        <taxon>Gigasporaceae</taxon>
        <taxon>Gigaspora</taxon>
    </lineage>
</organism>
<sequence length="148" mass="17141">DECKKLLPSEFQISEPNSLRDCSFQTNKKALYHIHTCKNSKCSILENQEYNYKNIYSYFFKQIFTTYPAPKKDSTIPQKTPYNPNFFIFSSGQQYATIFKKPIPLHTLNKLAFKADKTVQNNNISELGLEQVLEKTIVPTIDPHILAI</sequence>
<comment type="caution">
    <text evidence="1">The sequence shown here is derived from an EMBL/GenBank/DDBJ whole genome shotgun (WGS) entry which is preliminary data.</text>
</comment>
<evidence type="ECO:0000313" key="1">
    <source>
        <dbReference type="EMBL" id="CAG8851777.1"/>
    </source>
</evidence>
<dbReference type="EMBL" id="CAJVQB010107834">
    <property type="protein sequence ID" value="CAG8851777.1"/>
    <property type="molecule type" value="Genomic_DNA"/>
</dbReference>
<gene>
    <name evidence="1" type="ORF">GMARGA_LOCUS40910</name>
</gene>
<accession>A0ABN7XDL7</accession>
<keyword evidence="2" id="KW-1185">Reference proteome</keyword>